<accession>A0A1T5HZC1</accession>
<organism evidence="2 3">
    <name type="scientific">Photobacterium piscicola</name>
    <dbReference type="NCBI Taxonomy" id="1378299"/>
    <lineage>
        <taxon>Bacteria</taxon>
        <taxon>Pseudomonadati</taxon>
        <taxon>Pseudomonadota</taxon>
        <taxon>Gammaproteobacteria</taxon>
        <taxon>Vibrionales</taxon>
        <taxon>Vibrionaceae</taxon>
        <taxon>Photobacterium</taxon>
    </lineage>
</organism>
<dbReference type="Pfam" id="PF11859">
    <property type="entry name" value="DUF3379"/>
    <property type="match status" value="1"/>
</dbReference>
<evidence type="ECO:0000256" key="1">
    <source>
        <dbReference type="SAM" id="Phobius"/>
    </source>
</evidence>
<dbReference type="RefSeq" id="WP_080156918.1">
    <property type="nucleotide sequence ID" value="NZ_FUZI01000002.1"/>
</dbReference>
<name>A0A1T5HZC1_9GAMM</name>
<dbReference type="EMBL" id="FUZI01000002">
    <property type="protein sequence ID" value="SKC32133.1"/>
    <property type="molecule type" value="Genomic_DNA"/>
</dbReference>
<dbReference type="AlphaFoldDB" id="A0A1T5HZC1"/>
<proteinExistence type="predicted"/>
<reference evidence="2 3" key="1">
    <citation type="submission" date="2017-02" db="EMBL/GenBank/DDBJ databases">
        <authorList>
            <person name="Peterson S.W."/>
        </authorList>
    </citation>
    <scope>NUCLEOTIDE SEQUENCE [LARGE SCALE GENOMIC DNA]</scope>
    <source>
        <strain evidence="3">type strain: NCCB 100098</strain>
    </source>
</reference>
<keyword evidence="1" id="KW-0472">Membrane</keyword>
<dbReference type="InterPro" id="IPR021806">
    <property type="entry name" value="DUF3379"/>
</dbReference>
<dbReference type="Proteomes" id="UP000189966">
    <property type="component" value="Unassembled WGS sequence"/>
</dbReference>
<keyword evidence="1" id="KW-0812">Transmembrane</keyword>
<keyword evidence="1" id="KW-1133">Transmembrane helix</keyword>
<dbReference type="OrthoDB" id="6195578at2"/>
<evidence type="ECO:0000313" key="2">
    <source>
        <dbReference type="EMBL" id="SKC32133.1"/>
    </source>
</evidence>
<gene>
    <name evidence="2" type="ORF">CZ809_01647</name>
</gene>
<evidence type="ECO:0000313" key="3">
    <source>
        <dbReference type="Proteomes" id="UP000189966"/>
    </source>
</evidence>
<evidence type="ECO:0008006" key="4">
    <source>
        <dbReference type="Google" id="ProtNLM"/>
    </source>
</evidence>
<feature type="transmembrane region" description="Helical" evidence="1">
    <location>
        <begin position="80"/>
        <end position="101"/>
    </location>
</feature>
<sequence>MDDLEFRRRLLADPNDNDPELIKTKNQSITNRHFSNELQQLDQQLKQALQVDIPDNLADRILFHQSSQVHPPKQSHYKRYLSYGLAASVMFFVGVMVGQQYGFSPQHPTQQVFTPISMSSIALQHVNAEAKFVEHTDEAVTLQQVNAKLKPFGTSMNQLPGHIYYLNYCGFEGNRALHMVVGTDKGKMTVFIVPQTSTQMATDSDHTNKSLLLPLQDASLIVVGDKDQKLMPIAEKLKSELYWQI</sequence>
<protein>
    <recommendedName>
        <fullName evidence="4">DUF3379 domain-containing protein</fullName>
    </recommendedName>
</protein>